<reference evidence="3" key="1">
    <citation type="journal article" date="2021" name="Sci. Adv.">
        <title>The American lobster genome reveals insights on longevity, neural, and immune adaptations.</title>
        <authorList>
            <person name="Polinski J.M."/>
            <person name="Zimin A.V."/>
            <person name="Clark K.F."/>
            <person name="Kohn A.B."/>
            <person name="Sadowski N."/>
            <person name="Timp W."/>
            <person name="Ptitsyn A."/>
            <person name="Khanna P."/>
            <person name="Romanova D.Y."/>
            <person name="Williams P."/>
            <person name="Greenwood S.J."/>
            <person name="Moroz L.L."/>
            <person name="Walt D.R."/>
            <person name="Bodnar A.G."/>
        </authorList>
    </citation>
    <scope>NUCLEOTIDE SEQUENCE</scope>
    <source>
        <strain evidence="3">GMGI-L3</strain>
    </source>
</reference>
<proteinExistence type="predicted"/>
<keyword evidence="2" id="KW-1133">Transmembrane helix</keyword>
<keyword evidence="4" id="KW-1185">Reference proteome</keyword>
<keyword evidence="2" id="KW-0472">Membrane</keyword>
<evidence type="ECO:0000256" key="1">
    <source>
        <dbReference type="SAM" id="MobiDB-lite"/>
    </source>
</evidence>
<dbReference type="PANTHER" id="PTHR37929">
    <property type="entry name" value="GRIP AND COILED-COIL DOMAIN-CONTAINING PROTEIN PFC0235W"/>
    <property type="match status" value="1"/>
</dbReference>
<evidence type="ECO:0000313" key="3">
    <source>
        <dbReference type="EMBL" id="KAG7159006.1"/>
    </source>
</evidence>
<sequence length="1013" mass="113005">METGVSQSEQKGEPMHKEDSVDLFPPVVAHEMKLRTFSGTPDNLDQINVGEWIAEAKRNIRLLGYKGRGAVNYILKFLTGPAQKRIEKLAWSDSCNSEGVLAVLKDTYGENLTLGELHLRFYQRTQGVLENVWTYSDALEMLHEEIVKLPPTQVASRSDNLKEVFLKGLMDQGLQSGLRWYLRGRPGLSSEELVQVAAEESKKMTKQPIKEKNPSKGVVTAINECSPVVKEVGETLNPHGSVPKESRVEKMLAELRVDIQAVKTDLVQIKGSPEGEEVHQGGPLSSQEMESRPRECQKLLERMEMANPCCRKPTSRGRTSGLVAQRVDCEDNETPCPAEEGADSPQVTRQLMWLPSISQEGLEQLQEQDSNISSCRKGLERQLGENILLAQAEEDDSCDDWVALHREVLQNAWRIANGNFENKCQSRKLLYDKKARGKALDVGQRVLVRNLRGKGRNKIQDNCSSTRWTDHQGSSTLRPSSSFSSSSFSTSFSPSATSNSFSSTSSSSSSSSLSHSSTFSSSSYFSSSSTSFCPSPLPTSALLLLLLFFLLLFHLLHLLFFLLLFTSFPSSTTSSSSFFTLPPSPPPLPPPPPPPPPAPPSLYFHKPYTQESFILVIKSSFFYILTLTTRKLSILASEMFLLQLGLYPWHEPDRASLYGTLEPDRASIYDTLEPDRASLYDTLEQDRASLHDTLEPDHTSLYDTLEPDQPDRALLYDTLEPDRASLYGTLEPDRASLYDTLEHDRASLYDILEPDHASLYETLELNRASLYDTLEPDRASRYDTLEHDRASLYDSLEPDRASLYDTLEPDRSSLYNTLEPDRASLYDTLEPDRASLYDTLEPDRASLYDTLEPDRASLCDTLVSATVSARLVNMCVPVSRYSSTDLFRLKSGAGYPPPHTITLLKALRIFHNRGCRRSRRIPIIPIITLSKHKKVKPLTALLLLPFSTTVHLSPHHSLPPSSSSSQPQFTSLPLTTAQRLPPPPHHSSMASSSSSPQLTGLLLLILTTALLLE</sequence>
<feature type="compositionally biased region" description="Low complexity" evidence="1">
    <location>
        <begin position="986"/>
        <end position="995"/>
    </location>
</feature>
<feature type="transmembrane region" description="Helical" evidence="2">
    <location>
        <begin position="541"/>
        <end position="565"/>
    </location>
</feature>
<feature type="region of interest" description="Disordered" evidence="1">
    <location>
        <begin position="457"/>
        <end position="485"/>
    </location>
</feature>
<feature type="compositionally biased region" description="Low complexity" evidence="1">
    <location>
        <begin position="955"/>
        <end position="974"/>
    </location>
</feature>
<organism evidence="3 4">
    <name type="scientific">Homarus americanus</name>
    <name type="common">American lobster</name>
    <dbReference type="NCBI Taxonomy" id="6706"/>
    <lineage>
        <taxon>Eukaryota</taxon>
        <taxon>Metazoa</taxon>
        <taxon>Ecdysozoa</taxon>
        <taxon>Arthropoda</taxon>
        <taxon>Crustacea</taxon>
        <taxon>Multicrustacea</taxon>
        <taxon>Malacostraca</taxon>
        <taxon>Eumalacostraca</taxon>
        <taxon>Eucarida</taxon>
        <taxon>Decapoda</taxon>
        <taxon>Pleocyemata</taxon>
        <taxon>Astacidea</taxon>
        <taxon>Nephropoidea</taxon>
        <taxon>Nephropidae</taxon>
        <taxon>Homarus</taxon>
    </lineage>
</organism>
<dbReference type="EMBL" id="JAHLQT010034244">
    <property type="protein sequence ID" value="KAG7159006.1"/>
    <property type="molecule type" value="Genomic_DNA"/>
</dbReference>
<feature type="compositionally biased region" description="Pro residues" evidence="1">
    <location>
        <begin position="582"/>
        <end position="599"/>
    </location>
</feature>
<feature type="region of interest" description="Disordered" evidence="1">
    <location>
        <begin position="579"/>
        <end position="599"/>
    </location>
</feature>
<dbReference type="SUPFAM" id="SSF58113">
    <property type="entry name" value="Apolipoprotein A-I"/>
    <property type="match status" value="1"/>
</dbReference>
<dbReference type="PANTHER" id="PTHR37929:SF1">
    <property type="entry name" value="SWI_SNF GLOBAL TRANSCRIPTION ACTIVATOR COMPLEX SUBUNIT SNF59"/>
    <property type="match status" value="1"/>
</dbReference>
<dbReference type="AlphaFoldDB" id="A0A8J5MPI6"/>
<comment type="caution">
    <text evidence="3">The sequence shown here is derived from an EMBL/GenBank/DDBJ whole genome shotgun (WGS) entry which is preliminary data.</text>
</comment>
<accession>A0A8J5MPI6</accession>
<feature type="region of interest" description="Disordered" evidence="1">
    <location>
        <begin position="955"/>
        <end position="995"/>
    </location>
</feature>
<feature type="region of interest" description="Disordered" evidence="1">
    <location>
        <begin position="272"/>
        <end position="291"/>
    </location>
</feature>
<feature type="compositionally biased region" description="Low complexity" evidence="1">
    <location>
        <begin position="474"/>
        <end position="485"/>
    </location>
</feature>
<feature type="compositionally biased region" description="Polar residues" evidence="1">
    <location>
        <begin position="460"/>
        <end position="473"/>
    </location>
</feature>
<feature type="region of interest" description="Disordered" evidence="1">
    <location>
        <begin position="1"/>
        <end position="20"/>
    </location>
</feature>
<gene>
    <name evidence="3" type="primary">Gcc-L1</name>
    <name evidence="3" type="ORF">Hamer_G006413</name>
</gene>
<protein>
    <submittedName>
        <fullName evidence="3">GRIP and coiled-coil domain-containing protein-like 1</fullName>
    </submittedName>
</protein>
<name>A0A8J5MPI6_HOMAM</name>
<evidence type="ECO:0000313" key="4">
    <source>
        <dbReference type="Proteomes" id="UP000747542"/>
    </source>
</evidence>
<dbReference type="Proteomes" id="UP000747542">
    <property type="component" value="Unassembled WGS sequence"/>
</dbReference>
<keyword evidence="2" id="KW-0812">Transmembrane</keyword>
<evidence type="ECO:0000256" key="2">
    <source>
        <dbReference type="SAM" id="Phobius"/>
    </source>
</evidence>
<dbReference type="InterPro" id="IPR053127">
    <property type="entry name" value="Chromatin_remod_comp_subunit"/>
</dbReference>
<feature type="compositionally biased region" description="Basic and acidic residues" evidence="1">
    <location>
        <begin position="10"/>
        <end position="20"/>
    </location>
</feature>